<organism evidence="3 4">
    <name type="scientific">Segatella baroniae F0067</name>
    <dbReference type="NCBI Taxonomy" id="1115809"/>
    <lineage>
        <taxon>Bacteria</taxon>
        <taxon>Pseudomonadati</taxon>
        <taxon>Bacteroidota</taxon>
        <taxon>Bacteroidia</taxon>
        <taxon>Bacteroidales</taxon>
        <taxon>Prevotellaceae</taxon>
        <taxon>Segatella</taxon>
    </lineage>
</organism>
<keyword evidence="1" id="KW-1133">Transmembrane helix</keyword>
<name>U2QCU3_9BACT</name>
<dbReference type="InterPro" id="IPR024311">
    <property type="entry name" value="Lipocalin-like"/>
</dbReference>
<keyword evidence="1" id="KW-0812">Transmembrane</keyword>
<feature type="domain" description="Lipocalin-like" evidence="2">
    <location>
        <begin position="72"/>
        <end position="182"/>
    </location>
</feature>
<keyword evidence="4" id="KW-1185">Reference proteome</keyword>
<gene>
    <name evidence="3" type="ORF">HMPREF9135_1173</name>
</gene>
<dbReference type="AlphaFoldDB" id="U2QCU3"/>
<dbReference type="EMBL" id="AWEY01000029">
    <property type="protein sequence ID" value="ERK39138.1"/>
    <property type="molecule type" value="Genomic_DNA"/>
</dbReference>
<sequence length="199" mass="21231">MVIAGLSQAFYLCIVIPTTAGMAVLINLFFIKLKQKTMKLKLFLFMALATFFFSSCSKDDNKEPVKTSADKVTGVYEVHTAAAFSKVPKPVENDGDKVTVTKVGDNTVNVIYAGKTWGAGTFEKVTVAASADGKEYAISGQGTMKMAMHGNAPKDYPATLKATVQEGKKVFNFKITVPDVMGGTVITLTPASNAPQTGK</sequence>
<evidence type="ECO:0000313" key="4">
    <source>
        <dbReference type="Proteomes" id="UP000016648"/>
    </source>
</evidence>
<dbReference type="PATRIC" id="fig|1115809.3.peg.1551"/>
<dbReference type="Pfam" id="PF13944">
    <property type="entry name" value="Calycin_like"/>
    <property type="match status" value="1"/>
</dbReference>
<keyword evidence="1" id="KW-0472">Membrane</keyword>
<dbReference type="Gene3D" id="2.40.128.340">
    <property type="match status" value="1"/>
</dbReference>
<accession>U2QCU3</accession>
<evidence type="ECO:0000259" key="2">
    <source>
        <dbReference type="Pfam" id="PF13944"/>
    </source>
</evidence>
<evidence type="ECO:0000256" key="1">
    <source>
        <dbReference type="SAM" id="Phobius"/>
    </source>
</evidence>
<reference evidence="3 4" key="1">
    <citation type="submission" date="2013-08" db="EMBL/GenBank/DDBJ databases">
        <authorList>
            <person name="Durkin A.S."/>
            <person name="Haft D.R."/>
            <person name="McCorrison J."/>
            <person name="Torralba M."/>
            <person name="Gillis M."/>
            <person name="Haft D.H."/>
            <person name="Methe B."/>
            <person name="Sutton G."/>
            <person name="Nelson K.E."/>
        </authorList>
    </citation>
    <scope>NUCLEOTIDE SEQUENCE [LARGE SCALE GENOMIC DNA]</scope>
    <source>
        <strain evidence="3 4">F0067</strain>
    </source>
</reference>
<evidence type="ECO:0000313" key="3">
    <source>
        <dbReference type="EMBL" id="ERK39138.1"/>
    </source>
</evidence>
<feature type="transmembrane region" description="Helical" evidence="1">
    <location>
        <begin position="6"/>
        <end position="31"/>
    </location>
</feature>
<comment type="caution">
    <text evidence="3">The sequence shown here is derived from an EMBL/GenBank/DDBJ whole genome shotgun (WGS) entry which is preliminary data.</text>
</comment>
<protein>
    <recommendedName>
        <fullName evidence="2">Lipocalin-like domain-containing protein</fullName>
    </recommendedName>
</protein>
<dbReference type="Proteomes" id="UP000016648">
    <property type="component" value="Unassembled WGS sequence"/>
</dbReference>
<proteinExistence type="predicted"/>